<dbReference type="PANTHER" id="PTHR13108">
    <property type="entry name" value="CONDENSIN COMPLEX SUBUNIT 2"/>
    <property type="match status" value="1"/>
</dbReference>
<keyword evidence="6" id="KW-0963">Cytoplasm</keyword>
<evidence type="ECO:0000256" key="8">
    <source>
        <dbReference type="ARBA" id="ARBA00022776"/>
    </source>
</evidence>
<feature type="region of interest" description="Disordered" evidence="11">
    <location>
        <begin position="19"/>
        <end position="67"/>
    </location>
</feature>
<dbReference type="GO" id="GO:0000796">
    <property type="term" value="C:condensin complex"/>
    <property type="evidence" value="ECO:0007669"/>
    <property type="project" value="InterPro"/>
</dbReference>
<evidence type="ECO:0000256" key="1">
    <source>
        <dbReference type="ARBA" id="ARBA00004286"/>
    </source>
</evidence>
<sequence>MAKQNPIIDALITDMETNSFCSSPMNESRRKIRISKPLPQRSSLTSFPLSDKDDENESEIPPAKPTKNEFNHYLQSIHQINSKAFDPRQAFSTNFINNLKKFLVDPHGNTDFKLIGASLDAAVKVYSSKVDTVFRQAQKFSSSLVMATDQQVEIDDLDEGLLEDDDNNQQKKKKKKVNKRNNIIASADQLNGKFDKNIEIDPLFHQLSEAFDVGNVSSLLMVNLKTDPNKVMLLDSKASLDFENYKSVKPCPLVIEDINEINEFKEVFDSMETCSVCPKFGNFEFTNRESQLDIITSNPINLDSINYQIDIDGDVEEIDIHENDNIDTLFNEDFHADDDEESSILRPVDDHKLEDGRETSEDNTNKVLALLPHDDNHLFNKVFLRKFLKKRLFSNRIQPDHTKQKRLVKSYPENVFSLFEDEFELESSRIHEEILRKWYSKSKGEFLLTDHGFTSYGLRECGHMLGTSFLDLYKQTSGPHSDDINFTDTWNKQSSDEHQDDGVMNEDSFDINQDEFGFDSAPLSDNHIDDEHVEALDIDYAKVSKKVDIKRIKKGMWEIIEQESTVTVPMFGDSQSSPLTAEPLSQSKTISFSELRKNLPNKLGPNQSEGVNVAASFVALLHLCNEKGMELSAEDMSDFKIYSNIQ</sequence>
<keyword evidence="7" id="KW-0132">Cell division</keyword>
<keyword evidence="8" id="KW-0498">Mitosis</keyword>
<dbReference type="Proteomes" id="UP001142055">
    <property type="component" value="Chromosome 2"/>
</dbReference>
<dbReference type="Pfam" id="PF05786">
    <property type="entry name" value="Cnd2"/>
    <property type="match status" value="2"/>
</dbReference>
<dbReference type="OMA" id="ATFPFNC"/>
<dbReference type="GO" id="GO:0007076">
    <property type="term" value="P:mitotic chromosome condensation"/>
    <property type="evidence" value="ECO:0007669"/>
    <property type="project" value="InterPro"/>
</dbReference>
<dbReference type="AlphaFoldDB" id="A0A9Q0M403"/>
<evidence type="ECO:0000256" key="7">
    <source>
        <dbReference type="ARBA" id="ARBA00022618"/>
    </source>
</evidence>
<keyword evidence="10" id="KW-0131">Cell cycle</keyword>
<evidence type="ECO:0000256" key="5">
    <source>
        <dbReference type="ARBA" id="ARBA00022454"/>
    </source>
</evidence>
<proteinExistence type="inferred from homology"/>
<evidence type="ECO:0000313" key="13">
    <source>
        <dbReference type="Proteomes" id="UP001142055"/>
    </source>
</evidence>
<accession>A0A9Q0M403</accession>
<organism evidence="12 13">
    <name type="scientific">Blomia tropicalis</name>
    <name type="common">Mite</name>
    <dbReference type="NCBI Taxonomy" id="40697"/>
    <lineage>
        <taxon>Eukaryota</taxon>
        <taxon>Metazoa</taxon>
        <taxon>Ecdysozoa</taxon>
        <taxon>Arthropoda</taxon>
        <taxon>Chelicerata</taxon>
        <taxon>Arachnida</taxon>
        <taxon>Acari</taxon>
        <taxon>Acariformes</taxon>
        <taxon>Sarcoptiformes</taxon>
        <taxon>Astigmata</taxon>
        <taxon>Glycyphagoidea</taxon>
        <taxon>Echimyopodidae</taxon>
        <taxon>Blomia</taxon>
    </lineage>
</organism>
<dbReference type="GO" id="GO:0005737">
    <property type="term" value="C:cytoplasm"/>
    <property type="evidence" value="ECO:0007669"/>
    <property type="project" value="UniProtKB-SubCell"/>
</dbReference>
<reference evidence="12" key="1">
    <citation type="submission" date="2022-12" db="EMBL/GenBank/DDBJ databases">
        <title>Genome assemblies of Blomia tropicalis.</title>
        <authorList>
            <person name="Cui Y."/>
        </authorList>
    </citation>
    <scope>NUCLEOTIDE SEQUENCE</scope>
    <source>
        <tissue evidence="12">Adult mites</tissue>
    </source>
</reference>
<name>A0A9Q0M403_BLOTA</name>
<gene>
    <name evidence="12" type="ORF">RDWZM_004708</name>
</gene>
<evidence type="ECO:0000313" key="12">
    <source>
        <dbReference type="EMBL" id="KAJ6218896.1"/>
    </source>
</evidence>
<feature type="region of interest" description="Disordered" evidence="11">
    <location>
        <begin position="339"/>
        <end position="360"/>
    </location>
</feature>
<keyword evidence="5" id="KW-0158">Chromosome</keyword>
<comment type="subcellular location">
    <subcellularLocation>
        <location evidence="1">Chromosome</location>
    </subcellularLocation>
    <subcellularLocation>
        <location evidence="2">Cytoplasm</location>
    </subcellularLocation>
</comment>
<keyword evidence="9" id="KW-0226">DNA condensation</keyword>
<dbReference type="PANTHER" id="PTHR13108:SF9">
    <property type="entry name" value="CONDENSIN COMPLEX SUBUNIT 2"/>
    <property type="match status" value="1"/>
</dbReference>
<keyword evidence="13" id="KW-1185">Reference proteome</keyword>
<dbReference type="GO" id="GO:0051301">
    <property type="term" value="P:cell division"/>
    <property type="evidence" value="ECO:0007669"/>
    <property type="project" value="UniProtKB-KW"/>
</dbReference>
<evidence type="ECO:0000256" key="11">
    <source>
        <dbReference type="SAM" id="MobiDB-lite"/>
    </source>
</evidence>
<evidence type="ECO:0000256" key="3">
    <source>
        <dbReference type="ARBA" id="ARBA00009471"/>
    </source>
</evidence>
<comment type="caution">
    <text evidence="12">The sequence shown here is derived from an EMBL/GenBank/DDBJ whole genome shotgun (WGS) entry which is preliminary data.</text>
</comment>
<feature type="compositionally biased region" description="Basic and acidic residues" evidence="11">
    <location>
        <begin position="347"/>
        <end position="360"/>
    </location>
</feature>
<comment type="similarity">
    <text evidence="3">Belongs to the CND2 (condensin subunit 2) family.</text>
</comment>
<dbReference type="InterPro" id="IPR022816">
    <property type="entry name" value="Condensin_barren_su2"/>
</dbReference>
<protein>
    <recommendedName>
        <fullName evidence="4">Condensin complex subunit 2</fullName>
    </recommendedName>
</protein>
<dbReference type="GO" id="GO:0003682">
    <property type="term" value="F:chromatin binding"/>
    <property type="evidence" value="ECO:0007669"/>
    <property type="project" value="TreeGrafter"/>
</dbReference>
<dbReference type="EMBL" id="JAPWDV010000002">
    <property type="protein sequence ID" value="KAJ6218896.1"/>
    <property type="molecule type" value="Genomic_DNA"/>
</dbReference>
<evidence type="ECO:0000256" key="9">
    <source>
        <dbReference type="ARBA" id="ARBA00023067"/>
    </source>
</evidence>
<evidence type="ECO:0000256" key="4">
    <source>
        <dbReference type="ARBA" id="ARBA00016065"/>
    </source>
</evidence>
<evidence type="ECO:0000256" key="10">
    <source>
        <dbReference type="ARBA" id="ARBA00023306"/>
    </source>
</evidence>
<evidence type="ECO:0000256" key="6">
    <source>
        <dbReference type="ARBA" id="ARBA00022490"/>
    </source>
</evidence>
<evidence type="ECO:0000256" key="2">
    <source>
        <dbReference type="ARBA" id="ARBA00004496"/>
    </source>
</evidence>